<keyword evidence="10 17" id="KW-0067">ATP-binding</keyword>
<keyword evidence="4 17" id="KW-0677">Repeat</keyword>
<dbReference type="InterPro" id="IPR041102">
    <property type="entry name" value="UvrA_inter"/>
</dbReference>
<dbReference type="CDD" id="cd03271">
    <property type="entry name" value="ABC_UvrA_II"/>
    <property type="match status" value="1"/>
</dbReference>
<dbReference type="GO" id="GO:0005737">
    <property type="term" value="C:cytoplasm"/>
    <property type="evidence" value="ECO:0007669"/>
    <property type="project" value="UniProtKB-SubCell"/>
</dbReference>
<dbReference type="HAMAP" id="MF_00205">
    <property type="entry name" value="UvrA"/>
    <property type="match status" value="1"/>
</dbReference>
<keyword evidence="8 17" id="KW-0863">Zinc-finger</keyword>
<sequence>MAIDKITIKGAREHNLKNIDLELPKNKLIVFTGISGSGKSSLAFDTLYAEGQRRYVESLSAYARQFLGVMDKPDVDLIEGLSPAISIDQKGVSHNPRSTVGTTTEIYDYLRLLFARIGHPHCPVCGREISRMSVEQIVQSVILGSKATPESDSGQARMIKKGRRIMILASIIKDRKGEYSGLFEDLRKKGFSRVRVDGQVRDLSEDLVLIKTNKHTIDALVDRLILDSKSTHDQTIYSRLSQSIETALKLGEGSVLVSEVLDASLEFPTNPKKMKDHLYSERFACPVDNIALSEVEPRLFSFNSPHGACPTCNGLGSLLEIDPESILNPILSIDEGGVLPMQKLAGADTWFTRLIEAVGKEYGFDLGTRLGSLTDKARQVLLHGSKDEQFKVEGKNRQGRWTHFYAEFDGLVLYLMERYKETESGWVKQEIEKYMYKETCPKCKGQRLKDEALSVAIDGLNIAEVTTMSIKEGLEWIKKLSYTSILSERESIIATPIVKEIKSRLQFLIDVGLDYLTLDRTAMTLAGGESQRIRLASQIGSGLSGVLYVLDEPSIGLHQRDNIRLIETLKKLRDLGNTVIVNEHDAETMESADLLVEIGPGAGEHGGEIVAQGSPADIMKNSNSLTGQYLSGKRKVEIKSNILRANEVSREVTIKNINSSKGMFSTSSNNNHKLKILGAQEHNLKGINVDIPLGQFVAVTGVSGSGKSTLINDILYKALAQKIYHSREKPGVHKGLEGTEYLDKVVLVDQSSIGRTPRSNPATYTGAFTFIRDLFANSPEAKIRGFRPGRFSFNVKGGRCEVCEGEGQIKIEMQFLPDVYVTCESCNGKRYNREALEIHFKDKNIADVLDMTVEGALKFFENIPQIKNKIQVLNDVGLGYIRLGQLAPTLSGGEAQRIKLSAELSKRQTGRTVYILDEPTTGLHFADIERLLTILRRLVNFGNTVIIIEHNLDVIKNTDWVIDLGPEGGNEGGKIVAEGTPKDIAKVKSSYTGQYLARIL</sequence>
<evidence type="ECO:0000313" key="19">
    <source>
        <dbReference type="EMBL" id="OGE25662.1"/>
    </source>
</evidence>
<evidence type="ECO:0000256" key="3">
    <source>
        <dbReference type="ARBA" id="ARBA00022723"/>
    </source>
</evidence>
<dbReference type="AlphaFoldDB" id="A0A1F5JAP5"/>
<evidence type="ECO:0000256" key="8">
    <source>
        <dbReference type="ARBA" id="ARBA00022771"/>
    </source>
</evidence>
<keyword evidence="11 17" id="KW-0267">Excision nuclease</keyword>
<comment type="subunit">
    <text evidence="17">Forms a heterotetramer with UvrB during the search for lesions.</text>
</comment>
<dbReference type="SMART" id="SM00382">
    <property type="entry name" value="AAA"/>
    <property type="match status" value="1"/>
</dbReference>
<dbReference type="GO" id="GO:0009381">
    <property type="term" value="F:excinuclease ABC activity"/>
    <property type="evidence" value="ECO:0007669"/>
    <property type="project" value="UniProtKB-UniRule"/>
</dbReference>
<evidence type="ECO:0000256" key="16">
    <source>
        <dbReference type="ARBA" id="ARBA00042156"/>
    </source>
</evidence>
<keyword evidence="12 17" id="KW-0238">DNA-binding</keyword>
<dbReference type="EMBL" id="MFCX01000022">
    <property type="protein sequence ID" value="OGE25662.1"/>
    <property type="molecule type" value="Genomic_DNA"/>
</dbReference>
<gene>
    <name evidence="17" type="primary">uvrA</name>
    <name evidence="19" type="ORF">A3C26_01720</name>
</gene>
<dbReference type="PANTHER" id="PTHR43152">
    <property type="entry name" value="UVRABC SYSTEM PROTEIN A"/>
    <property type="match status" value="1"/>
</dbReference>
<evidence type="ECO:0000256" key="2">
    <source>
        <dbReference type="ARBA" id="ARBA00022490"/>
    </source>
</evidence>
<dbReference type="InterPro" id="IPR004602">
    <property type="entry name" value="UvrA"/>
</dbReference>
<dbReference type="CDD" id="cd03270">
    <property type="entry name" value="ABC_UvrA_I"/>
    <property type="match status" value="1"/>
</dbReference>
<dbReference type="Proteomes" id="UP000177042">
    <property type="component" value="Unassembled WGS sequence"/>
</dbReference>
<reference evidence="19 20" key="1">
    <citation type="journal article" date="2016" name="Nat. Commun.">
        <title>Thousands of microbial genomes shed light on interconnected biogeochemical processes in an aquifer system.</title>
        <authorList>
            <person name="Anantharaman K."/>
            <person name="Brown C.T."/>
            <person name="Hug L.A."/>
            <person name="Sharon I."/>
            <person name="Castelle C.J."/>
            <person name="Probst A.J."/>
            <person name="Thomas B.C."/>
            <person name="Singh A."/>
            <person name="Wilkins M.J."/>
            <person name="Karaoz U."/>
            <person name="Brodie E.L."/>
            <person name="Williams K.H."/>
            <person name="Hubbard S.S."/>
            <person name="Banfield J.F."/>
        </authorList>
    </citation>
    <scope>NUCLEOTIDE SEQUENCE [LARGE SCALE GENOMIC DNA]</scope>
</reference>
<dbReference type="InterPro" id="IPR017871">
    <property type="entry name" value="ABC_transporter-like_CS"/>
</dbReference>
<keyword evidence="5 17" id="KW-0547">Nucleotide-binding</keyword>
<comment type="caution">
    <text evidence="19">The sequence shown here is derived from an EMBL/GenBank/DDBJ whole genome shotgun (WGS) entry which is preliminary data.</text>
</comment>
<dbReference type="GO" id="GO:0005524">
    <property type="term" value="F:ATP binding"/>
    <property type="evidence" value="ECO:0007669"/>
    <property type="project" value="UniProtKB-UniRule"/>
</dbReference>
<dbReference type="GO" id="GO:0008270">
    <property type="term" value="F:zinc ion binding"/>
    <property type="evidence" value="ECO:0007669"/>
    <property type="project" value="UniProtKB-UniRule"/>
</dbReference>
<keyword evidence="2 17" id="KW-0963">Cytoplasm</keyword>
<comment type="similarity">
    <text evidence="14 17">Belongs to the ABC transporter superfamily. UvrA family.</text>
</comment>
<keyword evidence="17" id="KW-0742">SOS response</keyword>
<keyword evidence="9 17" id="KW-0862">Zinc</keyword>
<evidence type="ECO:0000313" key="20">
    <source>
        <dbReference type="Proteomes" id="UP000177042"/>
    </source>
</evidence>
<keyword evidence="13 17" id="KW-0234">DNA repair</keyword>
<dbReference type="GO" id="GO:0006289">
    <property type="term" value="P:nucleotide-excision repair"/>
    <property type="evidence" value="ECO:0007669"/>
    <property type="project" value="UniProtKB-UniRule"/>
</dbReference>
<feature type="zinc finger region" description="C4-type" evidence="17">
    <location>
        <begin position="800"/>
        <end position="826"/>
    </location>
</feature>
<evidence type="ECO:0000256" key="1">
    <source>
        <dbReference type="ARBA" id="ARBA00004496"/>
    </source>
</evidence>
<protein>
    <recommendedName>
        <fullName evidence="15 17">UvrABC system protein A</fullName>
        <shortName evidence="17">UvrA protein</shortName>
    </recommendedName>
    <alternativeName>
        <fullName evidence="16 17">Excinuclease ABC subunit A</fullName>
    </alternativeName>
</protein>
<dbReference type="Pfam" id="PF17755">
    <property type="entry name" value="UvrA_DNA-bind"/>
    <property type="match status" value="1"/>
</dbReference>
<dbReference type="InterPro" id="IPR027417">
    <property type="entry name" value="P-loop_NTPase"/>
</dbReference>
<dbReference type="Pfam" id="PF17760">
    <property type="entry name" value="UvrA_inter"/>
    <property type="match status" value="1"/>
</dbReference>
<feature type="domain" description="ABC transporter" evidence="18">
    <location>
        <begin position="652"/>
        <end position="997"/>
    </location>
</feature>
<evidence type="ECO:0000256" key="10">
    <source>
        <dbReference type="ARBA" id="ARBA00022840"/>
    </source>
</evidence>
<dbReference type="Gene3D" id="3.40.50.300">
    <property type="entry name" value="P-loop containing nucleotide triphosphate hydrolases"/>
    <property type="match status" value="3"/>
</dbReference>
<name>A0A1F5JAP5_9BACT</name>
<dbReference type="Gene3D" id="1.10.8.280">
    <property type="entry name" value="ABC transporter ATPase domain-like"/>
    <property type="match status" value="1"/>
</dbReference>
<evidence type="ECO:0000256" key="12">
    <source>
        <dbReference type="ARBA" id="ARBA00023125"/>
    </source>
</evidence>
<dbReference type="PANTHER" id="PTHR43152:SF3">
    <property type="entry name" value="UVRABC SYSTEM PROTEIN A"/>
    <property type="match status" value="1"/>
</dbReference>
<evidence type="ECO:0000259" key="18">
    <source>
        <dbReference type="PROSITE" id="PS50893"/>
    </source>
</evidence>
<comment type="function">
    <text evidence="17">The UvrABC repair system catalyzes the recognition and processing of DNA lesions. UvrA is an ATPase and a DNA-binding protein. A damage recognition complex composed of 2 UvrA and 2 UvrB subunits scans DNA for abnormalities. When the presence of a lesion has been verified by UvrB, the UvrA molecules dissociate.</text>
</comment>
<evidence type="ECO:0000256" key="6">
    <source>
        <dbReference type="ARBA" id="ARBA00022763"/>
    </source>
</evidence>
<evidence type="ECO:0000256" key="14">
    <source>
        <dbReference type="ARBA" id="ARBA00038000"/>
    </source>
</evidence>
<feature type="binding site" evidence="17">
    <location>
        <begin position="701"/>
        <end position="708"/>
    </location>
    <ligand>
        <name>ATP</name>
        <dbReference type="ChEBI" id="CHEBI:30616"/>
    </ligand>
</feature>
<evidence type="ECO:0000256" key="17">
    <source>
        <dbReference type="HAMAP-Rule" id="MF_00205"/>
    </source>
</evidence>
<dbReference type="Gene3D" id="3.30.190.20">
    <property type="match status" value="1"/>
</dbReference>
<comment type="caution">
    <text evidence="17">Lacks conserved residue(s) required for the propagation of feature annotation.</text>
</comment>
<dbReference type="GO" id="GO:0009380">
    <property type="term" value="C:excinuclease repair complex"/>
    <property type="evidence" value="ECO:0007669"/>
    <property type="project" value="InterPro"/>
</dbReference>
<dbReference type="InterPro" id="IPR003439">
    <property type="entry name" value="ABC_transporter-like_ATP-bd"/>
</dbReference>
<dbReference type="FunFam" id="1.20.1580.10:FF:000002">
    <property type="entry name" value="UvrABC system protein A"/>
    <property type="match status" value="1"/>
</dbReference>
<evidence type="ECO:0000256" key="11">
    <source>
        <dbReference type="ARBA" id="ARBA00022881"/>
    </source>
</evidence>
<dbReference type="InterPro" id="IPR041552">
    <property type="entry name" value="UvrA_DNA-bd"/>
</dbReference>
<keyword evidence="6 17" id="KW-0227">DNA damage</keyword>
<dbReference type="PROSITE" id="PS00211">
    <property type="entry name" value="ABC_TRANSPORTER_1"/>
    <property type="match status" value="2"/>
</dbReference>
<accession>A0A1F5JAP5</accession>
<comment type="subcellular location">
    <subcellularLocation>
        <location evidence="1 17">Cytoplasm</location>
    </subcellularLocation>
</comment>
<dbReference type="SUPFAM" id="SSF52540">
    <property type="entry name" value="P-loop containing nucleoside triphosphate hydrolases"/>
    <property type="match status" value="2"/>
</dbReference>
<dbReference type="NCBIfam" id="TIGR00630">
    <property type="entry name" value="uvra"/>
    <property type="match status" value="1"/>
</dbReference>
<evidence type="ECO:0000256" key="5">
    <source>
        <dbReference type="ARBA" id="ARBA00022741"/>
    </source>
</evidence>
<keyword evidence="7 17" id="KW-0228">DNA excision</keyword>
<evidence type="ECO:0000256" key="9">
    <source>
        <dbReference type="ARBA" id="ARBA00022833"/>
    </source>
</evidence>
<evidence type="ECO:0000256" key="15">
    <source>
        <dbReference type="ARBA" id="ARBA00039316"/>
    </source>
</evidence>
<dbReference type="GO" id="GO:0009432">
    <property type="term" value="P:SOS response"/>
    <property type="evidence" value="ECO:0007669"/>
    <property type="project" value="UniProtKB-UniRule"/>
</dbReference>
<dbReference type="InterPro" id="IPR003593">
    <property type="entry name" value="AAA+_ATPase"/>
</dbReference>
<dbReference type="PROSITE" id="PS50893">
    <property type="entry name" value="ABC_TRANSPORTER_2"/>
    <property type="match status" value="2"/>
</dbReference>
<evidence type="ECO:0000256" key="13">
    <source>
        <dbReference type="ARBA" id="ARBA00023204"/>
    </source>
</evidence>
<evidence type="ECO:0000256" key="7">
    <source>
        <dbReference type="ARBA" id="ARBA00022769"/>
    </source>
</evidence>
<dbReference type="GO" id="GO:0003677">
    <property type="term" value="F:DNA binding"/>
    <property type="evidence" value="ECO:0007669"/>
    <property type="project" value="UniProtKB-UniRule"/>
</dbReference>
<proteinExistence type="inferred from homology"/>
<organism evidence="19 20">
    <name type="scientific">Candidatus Daviesbacteria bacterium RIFCSPHIGHO2_02_FULL_39_12</name>
    <dbReference type="NCBI Taxonomy" id="1797770"/>
    <lineage>
        <taxon>Bacteria</taxon>
        <taxon>Candidatus Daviesiibacteriota</taxon>
    </lineage>
</organism>
<feature type="binding site" evidence="17">
    <location>
        <begin position="33"/>
        <end position="40"/>
    </location>
    <ligand>
        <name>ATP</name>
        <dbReference type="ChEBI" id="CHEBI:30616"/>
    </ligand>
</feature>
<dbReference type="GO" id="GO:0016887">
    <property type="term" value="F:ATP hydrolysis activity"/>
    <property type="evidence" value="ECO:0007669"/>
    <property type="project" value="InterPro"/>
</dbReference>
<evidence type="ECO:0000256" key="4">
    <source>
        <dbReference type="ARBA" id="ARBA00022737"/>
    </source>
</evidence>
<dbReference type="Gene3D" id="1.20.1580.10">
    <property type="entry name" value="ABC transporter ATPase like domain"/>
    <property type="match status" value="3"/>
</dbReference>
<keyword evidence="3 17" id="KW-0479">Metal-binding</keyword>
<feature type="domain" description="ABC transporter" evidence="18">
    <location>
        <begin position="344"/>
        <end position="631"/>
    </location>
</feature>